<keyword evidence="2" id="KW-0808">Transferase</keyword>
<dbReference type="EMBL" id="CP115965">
    <property type="protein sequence ID" value="WZW99554.1"/>
    <property type="molecule type" value="Genomic_DNA"/>
</dbReference>
<proteinExistence type="predicted"/>
<evidence type="ECO:0000313" key="2">
    <source>
        <dbReference type="EMBL" id="WZW99554.1"/>
    </source>
</evidence>
<gene>
    <name evidence="2" type="ORF">PCC79_05005</name>
</gene>
<accession>A0ABZ3CBK6</accession>
<dbReference type="Proteomes" id="UP001434337">
    <property type="component" value="Chromosome"/>
</dbReference>
<organism evidence="2 3">
    <name type="scientific">Propioniciclava soli</name>
    <dbReference type="NCBI Taxonomy" id="2775081"/>
    <lineage>
        <taxon>Bacteria</taxon>
        <taxon>Bacillati</taxon>
        <taxon>Actinomycetota</taxon>
        <taxon>Actinomycetes</taxon>
        <taxon>Propionibacteriales</taxon>
        <taxon>Propionibacteriaceae</taxon>
        <taxon>Propioniciclava</taxon>
    </lineage>
</organism>
<evidence type="ECO:0000259" key="1">
    <source>
        <dbReference type="Pfam" id="PF04230"/>
    </source>
</evidence>
<reference evidence="2 3" key="1">
    <citation type="journal article" date="2023" name="Environ Microbiome">
        <title>A coral-associated actinobacterium mitigates coral bleaching under heat stress.</title>
        <authorList>
            <person name="Li J."/>
            <person name="Zou Y."/>
            <person name="Li Q."/>
            <person name="Zhang J."/>
            <person name="Bourne D.G."/>
            <person name="Lyu Y."/>
            <person name="Liu C."/>
            <person name="Zhang S."/>
        </authorList>
    </citation>
    <scope>NUCLEOTIDE SEQUENCE [LARGE SCALE GENOMIC DNA]</scope>
    <source>
        <strain evidence="2 3">SCSIO 13291</strain>
    </source>
</reference>
<sequence length="357" mass="38401">MRVLTLWAQDASSNLGVRVLGEGTSALVRLAHPGSEVVCQSYRQGPAPVNIGVPRTLLRERVTDRAGLRSWMRSFDYVVDMRAGDSFADIYGLQRLFAMSSMAEFVRSCGVPLVMGPQTVGPFDTPRGRAIGRWSLHRATKVMARDPLSADAARALGRPVDVLTTDVVFALDVPEPGPERDVLLNVSGLLWTSDSHGPASRYQELVRGVIADLQERGRTVTLLSHVLEADDAADSDVAVVRALGDELGLDQVVPTDLTDVRRAMRGARLVLGSRMHACLNALSVGTPAIPLAYSRKFAPLLSAVGWPHVVSLADADARDAVRGLLDRSDDLTAAAADVRPTAQPMLDAARDCLRALV</sequence>
<dbReference type="PANTHER" id="PTHR36836">
    <property type="entry name" value="COLANIC ACID BIOSYNTHESIS PROTEIN WCAK"/>
    <property type="match status" value="1"/>
</dbReference>
<dbReference type="RefSeq" id="WP_342373172.1">
    <property type="nucleotide sequence ID" value="NZ_CP115965.1"/>
</dbReference>
<evidence type="ECO:0000313" key="3">
    <source>
        <dbReference type="Proteomes" id="UP001434337"/>
    </source>
</evidence>
<dbReference type="InterPro" id="IPR007345">
    <property type="entry name" value="Polysacch_pyruvyl_Trfase"/>
</dbReference>
<name>A0ABZ3CBK6_9ACTN</name>
<keyword evidence="3" id="KW-1185">Reference proteome</keyword>
<dbReference type="GO" id="GO:0016740">
    <property type="term" value="F:transferase activity"/>
    <property type="evidence" value="ECO:0007669"/>
    <property type="project" value="UniProtKB-KW"/>
</dbReference>
<protein>
    <submittedName>
        <fullName evidence="2">Polysaccharide pyruvyl transferase family protein</fullName>
    </submittedName>
</protein>
<dbReference type="PANTHER" id="PTHR36836:SF1">
    <property type="entry name" value="COLANIC ACID BIOSYNTHESIS PROTEIN WCAK"/>
    <property type="match status" value="1"/>
</dbReference>
<dbReference type="Pfam" id="PF04230">
    <property type="entry name" value="PS_pyruv_trans"/>
    <property type="match status" value="1"/>
</dbReference>
<feature type="domain" description="Polysaccharide pyruvyl transferase" evidence="1">
    <location>
        <begin position="48"/>
        <end position="294"/>
    </location>
</feature>